<feature type="region of interest" description="Disordered" evidence="1">
    <location>
        <begin position="1"/>
        <end position="47"/>
    </location>
</feature>
<name>A0A6A6CRJ5_ZASCE</name>
<dbReference type="Gene3D" id="3.40.50.150">
    <property type="entry name" value="Vaccinia Virus protein VP39"/>
    <property type="match status" value="1"/>
</dbReference>
<dbReference type="GO" id="GO:0008168">
    <property type="term" value="F:methyltransferase activity"/>
    <property type="evidence" value="ECO:0007669"/>
    <property type="project" value="TreeGrafter"/>
</dbReference>
<protein>
    <recommendedName>
        <fullName evidence="4">Methyltransferase domain-containing protein</fullName>
    </recommendedName>
</protein>
<dbReference type="AlphaFoldDB" id="A0A6A6CRJ5"/>
<gene>
    <name evidence="2" type="ORF">M409DRAFT_64752</name>
</gene>
<proteinExistence type="predicted"/>
<sequence>MPTPSPPQRTDAAVDANIQPPAHPVVDVEDVEAETASETSDYESTASSTASVSSSIFDYQYENGRRYHAFRAGQYLLPNDEAEQDRLDITHHIFRLCLQGDLCLSQPSLDDPKRILDVGTGTGIWAMEMGDVFPYAEIHGTDLSPVQPSWVPPNVRFEIDDARDQWTYPPDYFDFIHIRQLAGSMLDWNDLISQSYHHLRPGGKLEISEGRANFWYAHDSVLLDSFTFQWLMEWRRLSSKMNFDVFPSLPSLVENMEGSKRFENVRTVEKLVPFGSWPKDRKLKEIGKYFRFQFLESGLDAYTLALFTRVGQWQELEIKALLARVRQEMNSGKMHLYTFCSFLTAEKPL</sequence>
<dbReference type="CDD" id="cd02440">
    <property type="entry name" value="AdoMet_MTases"/>
    <property type="match status" value="1"/>
</dbReference>
<dbReference type="PANTHER" id="PTHR43591:SF105">
    <property type="entry name" value="METHYLTRANSFERASE DOMAIN-CONTAINING PROTEIN-RELATED"/>
    <property type="match status" value="1"/>
</dbReference>
<evidence type="ECO:0000313" key="2">
    <source>
        <dbReference type="EMBL" id="KAF2169711.1"/>
    </source>
</evidence>
<dbReference type="InterPro" id="IPR029063">
    <property type="entry name" value="SAM-dependent_MTases_sf"/>
</dbReference>
<dbReference type="OrthoDB" id="2013972at2759"/>
<dbReference type="PANTHER" id="PTHR43591">
    <property type="entry name" value="METHYLTRANSFERASE"/>
    <property type="match status" value="1"/>
</dbReference>
<dbReference type="Proteomes" id="UP000799537">
    <property type="component" value="Unassembled WGS sequence"/>
</dbReference>
<reference evidence="2" key="1">
    <citation type="journal article" date="2020" name="Stud. Mycol.">
        <title>101 Dothideomycetes genomes: a test case for predicting lifestyles and emergence of pathogens.</title>
        <authorList>
            <person name="Haridas S."/>
            <person name="Albert R."/>
            <person name="Binder M."/>
            <person name="Bloem J."/>
            <person name="Labutti K."/>
            <person name="Salamov A."/>
            <person name="Andreopoulos B."/>
            <person name="Baker S."/>
            <person name="Barry K."/>
            <person name="Bills G."/>
            <person name="Bluhm B."/>
            <person name="Cannon C."/>
            <person name="Castanera R."/>
            <person name="Culley D."/>
            <person name="Daum C."/>
            <person name="Ezra D."/>
            <person name="Gonzalez J."/>
            <person name="Henrissat B."/>
            <person name="Kuo A."/>
            <person name="Liang C."/>
            <person name="Lipzen A."/>
            <person name="Lutzoni F."/>
            <person name="Magnuson J."/>
            <person name="Mondo S."/>
            <person name="Nolan M."/>
            <person name="Ohm R."/>
            <person name="Pangilinan J."/>
            <person name="Park H.-J."/>
            <person name="Ramirez L."/>
            <person name="Alfaro M."/>
            <person name="Sun H."/>
            <person name="Tritt A."/>
            <person name="Yoshinaga Y."/>
            <person name="Zwiers L.-H."/>
            <person name="Turgeon B."/>
            <person name="Goodwin S."/>
            <person name="Spatafora J."/>
            <person name="Crous P."/>
            <person name="Grigoriev I."/>
        </authorList>
    </citation>
    <scope>NUCLEOTIDE SEQUENCE</scope>
    <source>
        <strain evidence="2">ATCC 36951</strain>
    </source>
</reference>
<dbReference type="RefSeq" id="XP_033670600.1">
    <property type="nucleotide sequence ID" value="XM_033816212.1"/>
</dbReference>
<dbReference type="Pfam" id="PF13489">
    <property type="entry name" value="Methyltransf_23"/>
    <property type="match status" value="1"/>
</dbReference>
<keyword evidence="3" id="KW-1185">Reference proteome</keyword>
<dbReference type="EMBL" id="ML993587">
    <property type="protein sequence ID" value="KAF2169711.1"/>
    <property type="molecule type" value="Genomic_DNA"/>
</dbReference>
<feature type="compositionally biased region" description="Low complexity" evidence="1">
    <location>
        <begin position="36"/>
        <end position="47"/>
    </location>
</feature>
<evidence type="ECO:0000313" key="3">
    <source>
        <dbReference type="Proteomes" id="UP000799537"/>
    </source>
</evidence>
<dbReference type="GeneID" id="54569484"/>
<accession>A0A6A6CRJ5</accession>
<evidence type="ECO:0008006" key="4">
    <source>
        <dbReference type="Google" id="ProtNLM"/>
    </source>
</evidence>
<organism evidence="2 3">
    <name type="scientific">Zasmidium cellare ATCC 36951</name>
    <dbReference type="NCBI Taxonomy" id="1080233"/>
    <lineage>
        <taxon>Eukaryota</taxon>
        <taxon>Fungi</taxon>
        <taxon>Dikarya</taxon>
        <taxon>Ascomycota</taxon>
        <taxon>Pezizomycotina</taxon>
        <taxon>Dothideomycetes</taxon>
        <taxon>Dothideomycetidae</taxon>
        <taxon>Mycosphaerellales</taxon>
        <taxon>Mycosphaerellaceae</taxon>
        <taxon>Zasmidium</taxon>
    </lineage>
</organism>
<evidence type="ECO:0000256" key="1">
    <source>
        <dbReference type="SAM" id="MobiDB-lite"/>
    </source>
</evidence>
<dbReference type="SUPFAM" id="SSF53335">
    <property type="entry name" value="S-adenosyl-L-methionine-dependent methyltransferases"/>
    <property type="match status" value="1"/>
</dbReference>